<name>A0ABQ4CBZ9_9ACTN</name>
<protein>
    <recommendedName>
        <fullName evidence="4">SdpI/YhfL family protein</fullName>
    </recommendedName>
</protein>
<evidence type="ECO:0000313" key="3">
    <source>
        <dbReference type="Proteomes" id="UP000624325"/>
    </source>
</evidence>
<evidence type="ECO:0000256" key="1">
    <source>
        <dbReference type="SAM" id="Phobius"/>
    </source>
</evidence>
<feature type="transmembrane region" description="Helical" evidence="1">
    <location>
        <begin position="216"/>
        <end position="247"/>
    </location>
</feature>
<dbReference type="EMBL" id="BONC01000064">
    <property type="protein sequence ID" value="GIF60308.1"/>
    <property type="molecule type" value="Genomic_DNA"/>
</dbReference>
<organism evidence="2 3">
    <name type="scientific">Asanoa iriomotensis</name>
    <dbReference type="NCBI Taxonomy" id="234613"/>
    <lineage>
        <taxon>Bacteria</taxon>
        <taxon>Bacillati</taxon>
        <taxon>Actinomycetota</taxon>
        <taxon>Actinomycetes</taxon>
        <taxon>Micromonosporales</taxon>
        <taxon>Micromonosporaceae</taxon>
        <taxon>Asanoa</taxon>
    </lineage>
</organism>
<dbReference type="RefSeq" id="WP_203707125.1">
    <property type="nucleotide sequence ID" value="NZ_BAAALU010000009.1"/>
</dbReference>
<comment type="caution">
    <text evidence="2">The sequence shown here is derived from an EMBL/GenBank/DDBJ whole genome shotgun (WGS) entry which is preliminary data.</text>
</comment>
<feature type="transmembrane region" description="Helical" evidence="1">
    <location>
        <begin position="99"/>
        <end position="121"/>
    </location>
</feature>
<sequence>MKPDWRDTVRVATDVAVLGLLLVATSLPVLTTGAAFATASFAIHHFLTHDRWPRPRAVVTVFRRTLLPGAAATVAAATATWLLIVNLTALSRGTVPGGAAILGLTAIIAAAAAGYAALALVNLGTHLTNAFSTPAPGAANTHAAGTSADTPAAGHAVEAEVAAVADSSTASVAVAVATRERCAETNGQAREPATNPKAGVWRRAARDAAAMRPATVAAAAGVVALAALLAVLVHPILAACLVGYALYAAHVVTRRLAPTPGPSHR</sequence>
<keyword evidence="1" id="KW-1133">Transmembrane helix</keyword>
<dbReference type="Proteomes" id="UP000624325">
    <property type="component" value="Unassembled WGS sequence"/>
</dbReference>
<keyword evidence="3" id="KW-1185">Reference proteome</keyword>
<keyword evidence="1" id="KW-0472">Membrane</keyword>
<accession>A0ABQ4CBZ9</accession>
<evidence type="ECO:0008006" key="4">
    <source>
        <dbReference type="Google" id="ProtNLM"/>
    </source>
</evidence>
<evidence type="ECO:0000313" key="2">
    <source>
        <dbReference type="EMBL" id="GIF60308.1"/>
    </source>
</evidence>
<feature type="transmembrane region" description="Helical" evidence="1">
    <location>
        <begin position="66"/>
        <end position="87"/>
    </location>
</feature>
<gene>
    <name evidence="2" type="ORF">Air01nite_64030</name>
</gene>
<proteinExistence type="predicted"/>
<reference evidence="2 3" key="1">
    <citation type="submission" date="2021-01" db="EMBL/GenBank/DDBJ databases">
        <title>Whole genome shotgun sequence of Asanoa iriomotensis NBRC 100142.</title>
        <authorList>
            <person name="Komaki H."/>
            <person name="Tamura T."/>
        </authorList>
    </citation>
    <scope>NUCLEOTIDE SEQUENCE [LARGE SCALE GENOMIC DNA]</scope>
    <source>
        <strain evidence="2 3">NBRC 100142</strain>
    </source>
</reference>
<keyword evidence="1" id="KW-0812">Transmembrane</keyword>